<dbReference type="InterPro" id="IPR000160">
    <property type="entry name" value="GGDEF_dom"/>
</dbReference>
<dbReference type="NCBIfam" id="TIGR00254">
    <property type="entry name" value="GGDEF"/>
    <property type="match status" value="1"/>
</dbReference>
<keyword evidence="4" id="KW-0812">Transmembrane</keyword>
<keyword evidence="7" id="KW-1185">Reference proteome</keyword>
<dbReference type="EC" id="2.7.7.65" evidence="2"/>
<dbReference type="Pfam" id="PF00990">
    <property type="entry name" value="GGDEF"/>
    <property type="match status" value="1"/>
</dbReference>
<keyword evidence="4" id="KW-0472">Membrane</keyword>
<evidence type="ECO:0000313" key="7">
    <source>
        <dbReference type="Proteomes" id="UP000002171"/>
    </source>
</evidence>
<dbReference type="FunFam" id="3.30.70.270:FF:000001">
    <property type="entry name" value="Diguanylate cyclase domain protein"/>
    <property type="match status" value="1"/>
</dbReference>
<evidence type="ECO:0000256" key="4">
    <source>
        <dbReference type="SAM" id="Phobius"/>
    </source>
</evidence>
<dbReference type="InterPro" id="IPR029787">
    <property type="entry name" value="Nucleotide_cyclase"/>
</dbReference>
<dbReference type="CDD" id="cd01949">
    <property type="entry name" value="GGDEF"/>
    <property type="match status" value="1"/>
</dbReference>
<name>A0A7U8GRT4_NEPCE</name>
<dbReference type="PANTHER" id="PTHR45138:SF9">
    <property type="entry name" value="DIGUANYLATE CYCLASE DGCM-RELATED"/>
    <property type="match status" value="1"/>
</dbReference>
<evidence type="ECO:0000256" key="2">
    <source>
        <dbReference type="ARBA" id="ARBA00012528"/>
    </source>
</evidence>
<dbReference type="InterPro" id="IPR050469">
    <property type="entry name" value="Diguanylate_Cyclase"/>
</dbReference>
<feature type="domain" description="GGDEF" evidence="5">
    <location>
        <begin position="102"/>
        <end position="229"/>
    </location>
</feature>
<dbReference type="PANTHER" id="PTHR45138">
    <property type="entry name" value="REGULATORY COMPONENTS OF SENSORY TRANSDUCTION SYSTEM"/>
    <property type="match status" value="1"/>
</dbReference>
<evidence type="ECO:0000259" key="5">
    <source>
        <dbReference type="PROSITE" id="PS50887"/>
    </source>
</evidence>
<proteinExistence type="predicted"/>
<dbReference type="SUPFAM" id="SSF55073">
    <property type="entry name" value="Nucleotide cyclase"/>
    <property type="match status" value="1"/>
</dbReference>
<dbReference type="SMART" id="SM00267">
    <property type="entry name" value="GGDEF"/>
    <property type="match status" value="1"/>
</dbReference>
<sequence length="229" mass="26440">MIIIVLVNIGFFWLFAKIDMLEKLVEFSEDHEDWELDEIIPVFFTMAVSLAYFAYSRWKEAMGFYRTAHRLSIRDSLTDLYNRRYFTETLQQEISNCNRSKLPFTLILIDLDDFKRINDTMGHETGDDVLVGFSQVLSKELRKSDTAARWGGEEFIILCRNTDNPSAQMIADKLLNALRKKIYPKDTHVTATMGITTSFGNETMEIIIKKADDCLYTGKSRGKNQAVFA</sequence>
<dbReference type="EMBL" id="AAOW01000017">
    <property type="protein sequence ID" value="EAR60475.1"/>
    <property type="molecule type" value="Genomic_DNA"/>
</dbReference>
<dbReference type="PROSITE" id="PS50887">
    <property type="entry name" value="GGDEF"/>
    <property type="match status" value="1"/>
</dbReference>
<evidence type="ECO:0000256" key="3">
    <source>
        <dbReference type="ARBA" id="ARBA00034247"/>
    </source>
</evidence>
<comment type="caution">
    <text evidence="6">The sequence shown here is derived from an EMBL/GenBank/DDBJ whole genome shotgun (WGS) entry which is preliminary data.</text>
</comment>
<comment type="cofactor">
    <cofactor evidence="1">
        <name>Mg(2+)</name>
        <dbReference type="ChEBI" id="CHEBI:18420"/>
    </cofactor>
</comment>
<dbReference type="Proteomes" id="UP000002171">
    <property type="component" value="Unassembled WGS sequence"/>
</dbReference>
<evidence type="ECO:0000256" key="1">
    <source>
        <dbReference type="ARBA" id="ARBA00001946"/>
    </source>
</evidence>
<dbReference type="GO" id="GO:0052621">
    <property type="term" value="F:diguanylate cyclase activity"/>
    <property type="evidence" value="ECO:0007669"/>
    <property type="project" value="UniProtKB-EC"/>
</dbReference>
<dbReference type="InterPro" id="IPR043128">
    <property type="entry name" value="Rev_trsase/Diguanyl_cyclase"/>
</dbReference>
<evidence type="ECO:0000313" key="6">
    <source>
        <dbReference type="EMBL" id="EAR60475.1"/>
    </source>
</evidence>
<accession>A0A7U8GRT4</accession>
<gene>
    <name evidence="6" type="ORF">MED92_09101</name>
</gene>
<keyword evidence="4" id="KW-1133">Transmembrane helix</keyword>
<dbReference type="Gene3D" id="3.30.70.270">
    <property type="match status" value="1"/>
</dbReference>
<organism evidence="6 7">
    <name type="scientific">Neptuniibacter caesariensis</name>
    <dbReference type="NCBI Taxonomy" id="207954"/>
    <lineage>
        <taxon>Bacteria</taxon>
        <taxon>Pseudomonadati</taxon>
        <taxon>Pseudomonadota</taxon>
        <taxon>Gammaproteobacteria</taxon>
        <taxon>Oceanospirillales</taxon>
        <taxon>Oceanospirillaceae</taxon>
        <taxon>Neptuniibacter</taxon>
    </lineage>
</organism>
<feature type="transmembrane region" description="Helical" evidence="4">
    <location>
        <begin position="40"/>
        <end position="58"/>
    </location>
</feature>
<dbReference type="AlphaFoldDB" id="A0A7U8GRT4"/>
<reference evidence="6 7" key="1">
    <citation type="submission" date="2006-02" db="EMBL/GenBank/DDBJ databases">
        <authorList>
            <person name="Pinhassi J."/>
            <person name="Pedros-Alio C."/>
            <person name="Ferriera S."/>
            <person name="Johnson J."/>
            <person name="Kravitz S."/>
            <person name="Halpern A."/>
            <person name="Remington K."/>
            <person name="Beeson K."/>
            <person name="Tran B."/>
            <person name="Rogers Y.-H."/>
            <person name="Friedman R."/>
            <person name="Venter J.C."/>
        </authorList>
    </citation>
    <scope>NUCLEOTIDE SEQUENCE [LARGE SCALE GENOMIC DNA]</scope>
    <source>
        <strain evidence="6 7">MED92</strain>
    </source>
</reference>
<comment type="catalytic activity">
    <reaction evidence="3">
        <text>2 GTP = 3',3'-c-di-GMP + 2 diphosphate</text>
        <dbReference type="Rhea" id="RHEA:24898"/>
        <dbReference type="ChEBI" id="CHEBI:33019"/>
        <dbReference type="ChEBI" id="CHEBI:37565"/>
        <dbReference type="ChEBI" id="CHEBI:58805"/>
        <dbReference type="EC" id="2.7.7.65"/>
    </reaction>
</comment>
<protein>
    <recommendedName>
        <fullName evidence="2">diguanylate cyclase</fullName>
        <ecNumber evidence="2">2.7.7.65</ecNumber>
    </recommendedName>
</protein>